<evidence type="ECO:0000313" key="3">
    <source>
        <dbReference type="EMBL" id="MCS5734977.1"/>
    </source>
</evidence>
<dbReference type="RefSeq" id="WP_259539887.1">
    <property type="nucleotide sequence ID" value="NZ_JANLCJ010000005.1"/>
</dbReference>
<proteinExistence type="inferred from homology"/>
<dbReference type="Proteomes" id="UP001165586">
    <property type="component" value="Unassembled WGS sequence"/>
</dbReference>
<dbReference type="Pfam" id="PF08327">
    <property type="entry name" value="AHSA1"/>
    <property type="match status" value="1"/>
</dbReference>
<sequence>MESNETVTREFTIVIEAEPSRVWTALTSPEYTTEWWFANTVESTWQVGAPITFVDELGLPNILGEVLVFEPPSRLSTTFLPVWSNEVQQSGATRVDWQLSAFDDIGDAQSTRVNLTHSGVEPGSVLDRETTPGWEYLLESLKKLLER</sequence>
<comment type="similarity">
    <text evidence="1">Belongs to the AHA1 family.</text>
</comment>
<keyword evidence="4" id="KW-1185">Reference proteome</keyword>
<gene>
    <name evidence="3" type="ORF">N1032_14625</name>
</gene>
<dbReference type="Gene3D" id="3.30.530.20">
    <property type="match status" value="1"/>
</dbReference>
<feature type="domain" description="Activator of Hsp90 ATPase homologue 1/2-like C-terminal" evidence="2">
    <location>
        <begin position="17"/>
        <end position="146"/>
    </location>
</feature>
<comment type="caution">
    <text evidence="3">The sequence shown here is derived from an EMBL/GenBank/DDBJ whole genome shotgun (WGS) entry which is preliminary data.</text>
</comment>
<reference evidence="3" key="1">
    <citation type="submission" date="2022-08" db="EMBL/GenBank/DDBJ databases">
        <authorList>
            <person name="Deng Y."/>
            <person name="Han X.-F."/>
            <person name="Zhang Y.-Q."/>
        </authorList>
    </citation>
    <scope>NUCLEOTIDE SEQUENCE</scope>
    <source>
        <strain evidence="3">CPCC 203386</strain>
    </source>
</reference>
<dbReference type="SUPFAM" id="SSF55961">
    <property type="entry name" value="Bet v1-like"/>
    <property type="match status" value="1"/>
</dbReference>
<name>A0ABT2H4W9_9MICO</name>
<protein>
    <submittedName>
        <fullName evidence="3">SRPBCC domain-containing protein</fullName>
    </submittedName>
</protein>
<dbReference type="InterPro" id="IPR023393">
    <property type="entry name" value="START-like_dom_sf"/>
</dbReference>
<dbReference type="EMBL" id="JANLCJ010000005">
    <property type="protein sequence ID" value="MCS5734977.1"/>
    <property type="molecule type" value="Genomic_DNA"/>
</dbReference>
<dbReference type="InterPro" id="IPR013538">
    <property type="entry name" value="ASHA1/2-like_C"/>
</dbReference>
<organism evidence="3 4">
    <name type="scientific">Herbiconiux daphne</name>
    <dbReference type="NCBI Taxonomy" id="2970914"/>
    <lineage>
        <taxon>Bacteria</taxon>
        <taxon>Bacillati</taxon>
        <taxon>Actinomycetota</taxon>
        <taxon>Actinomycetes</taxon>
        <taxon>Micrococcales</taxon>
        <taxon>Microbacteriaceae</taxon>
        <taxon>Herbiconiux</taxon>
    </lineage>
</organism>
<evidence type="ECO:0000313" key="4">
    <source>
        <dbReference type="Proteomes" id="UP001165586"/>
    </source>
</evidence>
<evidence type="ECO:0000256" key="1">
    <source>
        <dbReference type="ARBA" id="ARBA00006817"/>
    </source>
</evidence>
<accession>A0ABT2H4W9</accession>
<evidence type="ECO:0000259" key="2">
    <source>
        <dbReference type="Pfam" id="PF08327"/>
    </source>
</evidence>